<proteinExistence type="predicted"/>
<dbReference type="AlphaFoldDB" id="A0A8H6YB68"/>
<protein>
    <recommendedName>
        <fullName evidence="1">DUF7918 domain-containing protein</fullName>
    </recommendedName>
</protein>
<dbReference type="Proteomes" id="UP000620124">
    <property type="component" value="Unassembled WGS sequence"/>
</dbReference>
<reference evidence="2" key="1">
    <citation type="submission" date="2020-05" db="EMBL/GenBank/DDBJ databases">
        <title>Mycena genomes resolve the evolution of fungal bioluminescence.</title>
        <authorList>
            <person name="Tsai I.J."/>
        </authorList>
    </citation>
    <scope>NUCLEOTIDE SEQUENCE</scope>
    <source>
        <strain evidence="2">CCC161011</strain>
    </source>
</reference>
<dbReference type="EMBL" id="JACAZI010000006">
    <property type="protein sequence ID" value="KAF7357813.1"/>
    <property type="molecule type" value="Genomic_DNA"/>
</dbReference>
<keyword evidence="3" id="KW-1185">Reference proteome</keyword>
<organism evidence="2 3">
    <name type="scientific">Mycena venus</name>
    <dbReference type="NCBI Taxonomy" id="2733690"/>
    <lineage>
        <taxon>Eukaryota</taxon>
        <taxon>Fungi</taxon>
        <taxon>Dikarya</taxon>
        <taxon>Basidiomycota</taxon>
        <taxon>Agaricomycotina</taxon>
        <taxon>Agaricomycetes</taxon>
        <taxon>Agaricomycetidae</taxon>
        <taxon>Agaricales</taxon>
        <taxon>Marasmiineae</taxon>
        <taxon>Mycenaceae</taxon>
        <taxon>Mycena</taxon>
    </lineage>
</organism>
<evidence type="ECO:0000313" key="2">
    <source>
        <dbReference type="EMBL" id="KAF7357813.1"/>
    </source>
</evidence>
<evidence type="ECO:0000259" key="1">
    <source>
        <dbReference type="Pfam" id="PF25534"/>
    </source>
</evidence>
<dbReference type="PANTHER" id="PTHR36223">
    <property type="entry name" value="BETA-LACTAMASE-TYPE TRANSPEPTIDASE FOLD DOMAIN CONTAINING PROTEIN"/>
    <property type="match status" value="1"/>
</dbReference>
<dbReference type="PANTHER" id="PTHR36223:SF1">
    <property type="entry name" value="TRANSCRIPTION ELONGATION FACTOR EAF N-TERMINAL DOMAIN-CONTAINING PROTEIN"/>
    <property type="match status" value="1"/>
</dbReference>
<name>A0A8H6YB68_9AGAR</name>
<evidence type="ECO:0000313" key="3">
    <source>
        <dbReference type="Proteomes" id="UP000620124"/>
    </source>
</evidence>
<accession>A0A8H6YB68</accession>
<gene>
    <name evidence="2" type="ORF">MVEN_00827300</name>
</gene>
<comment type="caution">
    <text evidence="2">The sequence shown here is derived from an EMBL/GenBank/DDBJ whole genome shotgun (WGS) entry which is preliminary data.</text>
</comment>
<feature type="domain" description="DUF7918" evidence="1">
    <location>
        <begin position="11"/>
        <end position="202"/>
    </location>
</feature>
<dbReference type="Pfam" id="PF25534">
    <property type="entry name" value="DUF7918"/>
    <property type="match status" value="1"/>
</dbReference>
<dbReference type="OrthoDB" id="3364132at2759"/>
<dbReference type="InterPro" id="IPR057678">
    <property type="entry name" value="DUF7918"/>
</dbReference>
<sequence>MPQSHGFSAWITIEGTKVLEFDVRTVNKTVTCWIPSEVGKKFSIYWSNLSVPGMTGGRVLMDGHNCDGQILARKRRPTSTFMSGINEATTSVRPFVFGTLDITDDEAVPVSNPDEALGTIDLEIWKVETSDAGPSTWTGTAAPVPQKIQERSKKAVTQQIGFGDSVDRQPVKVLSCKWTERIVTFSFKYRPLDLLRADGIAPPVRDKGKRRAMSDEDDSDAEEARMLENRLSEIRAKRTLKNPKKRKFKSEDDDEAELIDLTRPKKRIKYEDVMVKTELIDLTQPKKRIKAEVIDLT</sequence>